<feature type="signal peptide" evidence="1">
    <location>
        <begin position="1"/>
        <end position="17"/>
    </location>
</feature>
<dbReference type="Proteomes" id="UP000027138">
    <property type="component" value="Unassembled WGS sequence"/>
</dbReference>
<feature type="chain" id="PRO_5001639314" description="Secreted protein" evidence="1">
    <location>
        <begin position="18"/>
        <end position="72"/>
    </location>
</feature>
<evidence type="ECO:0008006" key="4">
    <source>
        <dbReference type="Google" id="ProtNLM"/>
    </source>
</evidence>
<name>A0A067K7R0_JATCU</name>
<keyword evidence="1" id="KW-0732">Signal</keyword>
<proteinExistence type="predicted"/>
<organism evidence="2 3">
    <name type="scientific">Jatropha curcas</name>
    <name type="common">Barbados nut</name>
    <dbReference type="NCBI Taxonomy" id="180498"/>
    <lineage>
        <taxon>Eukaryota</taxon>
        <taxon>Viridiplantae</taxon>
        <taxon>Streptophyta</taxon>
        <taxon>Embryophyta</taxon>
        <taxon>Tracheophyta</taxon>
        <taxon>Spermatophyta</taxon>
        <taxon>Magnoliopsida</taxon>
        <taxon>eudicotyledons</taxon>
        <taxon>Gunneridae</taxon>
        <taxon>Pentapetalae</taxon>
        <taxon>rosids</taxon>
        <taxon>fabids</taxon>
        <taxon>Malpighiales</taxon>
        <taxon>Euphorbiaceae</taxon>
        <taxon>Crotonoideae</taxon>
        <taxon>Jatropheae</taxon>
        <taxon>Jatropha</taxon>
    </lineage>
</organism>
<accession>A0A067K7R0</accession>
<evidence type="ECO:0000313" key="2">
    <source>
        <dbReference type="EMBL" id="KDP28295.1"/>
    </source>
</evidence>
<dbReference type="EMBL" id="KK914782">
    <property type="protein sequence ID" value="KDP28295.1"/>
    <property type="molecule type" value="Genomic_DNA"/>
</dbReference>
<reference evidence="2 3" key="1">
    <citation type="journal article" date="2014" name="PLoS ONE">
        <title>Global Analysis of Gene Expression Profiles in Physic Nut (Jatropha curcas L.) Seedlings Exposed to Salt Stress.</title>
        <authorList>
            <person name="Zhang L."/>
            <person name="Zhang C."/>
            <person name="Wu P."/>
            <person name="Chen Y."/>
            <person name="Li M."/>
            <person name="Jiang H."/>
            <person name="Wu G."/>
        </authorList>
    </citation>
    <scope>NUCLEOTIDE SEQUENCE [LARGE SCALE GENOMIC DNA]</scope>
    <source>
        <strain evidence="3">cv. GZQX0401</strain>
        <tissue evidence="2">Young leaves</tissue>
    </source>
</reference>
<keyword evidence="3" id="KW-1185">Reference proteome</keyword>
<evidence type="ECO:0000313" key="3">
    <source>
        <dbReference type="Proteomes" id="UP000027138"/>
    </source>
</evidence>
<protein>
    <recommendedName>
        <fullName evidence="4">Secreted protein</fullName>
    </recommendedName>
</protein>
<dbReference type="AlphaFoldDB" id="A0A067K7R0"/>
<evidence type="ECO:0000256" key="1">
    <source>
        <dbReference type="SAM" id="SignalP"/>
    </source>
</evidence>
<gene>
    <name evidence="2" type="ORF">JCGZ_14066</name>
</gene>
<sequence length="72" mass="8027">MASLFLLLEALVISSKGEVALPRKETKESNYCITTTKYGTDDQHHANNKKSGTAGQDFPVPTWKLAKFCIWP</sequence>